<keyword evidence="1" id="KW-0812">Transmembrane</keyword>
<sequence>MRPLRDEILVHNERVKLFSGFLNAVGLGLIAFALIRPLVEQGAALGWLTLWWSVAGLALHAAAHYILGMLRKEPRA</sequence>
<keyword evidence="1" id="KW-1133">Transmembrane helix</keyword>
<gene>
    <name evidence="2" type="ORF">DRV85_02915</name>
</gene>
<dbReference type="EMBL" id="QNTQ01000002">
    <property type="protein sequence ID" value="RBI87092.1"/>
    <property type="molecule type" value="Genomic_DNA"/>
</dbReference>
<evidence type="ECO:0000313" key="3">
    <source>
        <dbReference type="Proteomes" id="UP000253370"/>
    </source>
</evidence>
<evidence type="ECO:0000313" key="2">
    <source>
        <dbReference type="EMBL" id="RBI87092.1"/>
    </source>
</evidence>
<feature type="transmembrane region" description="Helical" evidence="1">
    <location>
        <begin position="45"/>
        <end position="67"/>
    </location>
</feature>
<keyword evidence="3" id="KW-1185">Reference proteome</keyword>
<evidence type="ECO:0008006" key="4">
    <source>
        <dbReference type="Google" id="ProtNLM"/>
    </source>
</evidence>
<keyword evidence="1" id="KW-0472">Membrane</keyword>
<comment type="caution">
    <text evidence="2">The sequence shown here is derived from an EMBL/GenBank/DDBJ whole genome shotgun (WGS) entry which is preliminary data.</text>
</comment>
<dbReference type="Proteomes" id="UP000253370">
    <property type="component" value="Unassembled WGS sequence"/>
</dbReference>
<dbReference type="AlphaFoldDB" id="A0A365UCJ2"/>
<proteinExistence type="predicted"/>
<reference evidence="2 3" key="1">
    <citation type="submission" date="2018-07" db="EMBL/GenBank/DDBJ databases">
        <title>Rhodosalinus sp. strain E84T genomic sequence and assembly.</title>
        <authorList>
            <person name="Liu Z.-W."/>
            <person name="Lu D.-C."/>
        </authorList>
    </citation>
    <scope>NUCLEOTIDE SEQUENCE [LARGE SCALE GENOMIC DNA]</scope>
    <source>
        <strain evidence="2 3">E84</strain>
    </source>
</reference>
<dbReference type="OrthoDB" id="7871392at2"/>
<protein>
    <recommendedName>
        <fullName evidence="4">2TM domain-containing protein</fullName>
    </recommendedName>
</protein>
<feature type="transmembrane region" description="Helical" evidence="1">
    <location>
        <begin position="21"/>
        <end position="39"/>
    </location>
</feature>
<evidence type="ECO:0000256" key="1">
    <source>
        <dbReference type="SAM" id="Phobius"/>
    </source>
</evidence>
<dbReference type="RefSeq" id="WP_113287940.1">
    <property type="nucleotide sequence ID" value="NZ_QNTQ01000002.1"/>
</dbReference>
<accession>A0A365UCJ2</accession>
<organism evidence="2 3">
    <name type="scientific">Rhodosalinus halophilus</name>
    <dbReference type="NCBI Taxonomy" id="2259333"/>
    <lineage>
        <taxon>Bacteria</taxon>
        <taxon>Pseudomonadati</taxon>
        <taxon>Pseudomonadota</taxon>
        <taxon>Alphaproteobacteria</taxon>
        <taxon>Rhodobacterales</taxon>
        <taxon>Paracoccaceae</taxon>
        <taxon>Rhodosalinus</taxon>
    </lineage>
</organism>
<name>A0A365UCJ2_9RHOB</name>